<dbReference type="PANTHER" id="PTHR38037">
    <property type="entry name" value="ZN_PROTEASE DOMAIN-CONTAINING PROTEIN"/>
    <property type="match status" value="1"/>
</dbReference>
<accession>A0A0F9HWC5</accession>
<protein>
    <recommendedName>
        <fullName evidence="1">Retropepsin-like aspartic endopeptidase domain-containing protein</fullName>
    </recommendedName>
</protein>
<dbReference type="SUPFAM" id="SSF50630">
    <property type="entry name" value="Acid proteases"/>
    <property type="match status" value="1"/>
</dbReference>
<dbReference type="Gene3D" id="2.40.70.10">
    <property type="entry name" value="Acid Proteases"/>
    <property type="match status" value="1"/>
</dbReference>
<dbReference type="InterPro" id="IPR021109">
    <property type="entry name" value="Peptidase_aspartic_dom_sf"/>
</dbReference>
<evidence type="ECO:0000313" key="2">
    <source>
        <dbReference type="EMBL" id="KKM07397.1"/>
    </source>
</evidence>
<dbReference type="Pfam" id="PF05618">
    <property type="entry name" value="Zn_protease"/>
    <property type="match status" value="1"/>
</dbReference>
<dbReference type="PANTHER" id="PTHR38037:SF2">
    <property type="entry name" value="ATP-DEPENDENT ZINC PROTEASE DOMAIN-CONTAINING PROTEIN-RELATED"/>
    <property type="match status" value="1"/>
</dbReference>
<reference evidence="2" key="1">
    <citation type="journal article" date="2015" name="Nature">
        <title>Complex archaea that bridge the gap between prokaryotes and eukaryotes.</title>
        <authorList>
            <person name="Spang A."/>
            <person name="Saw J.H."/>
            <person name="Jorgensen S.L."/>
            <person name="Zaremba-Niedzwiedzka K."/>
            <person name="Martijn J."/>
            <person name="Lind A.E."/>
            <person name="van Eijk R."/>
            <person name="Schleper C."/>
            <person name="Guy L."/>
            <person name="Ettema T.J."/>
        </authorList>
    </citation>
    <scope>NUCLEOTIDE SEQUENCE</scope>
</reference>
<evidence type="ECO:0000259" key="1">
    <source>
        <dbReference type="Pfam" id="PF05618"/>
    </source>
</evidence>
<sequence length="290" mass="32345">MKEYATIRDLKTDFVSGDFELTEEIQINGKVYHPCTSTKHPFVNMVSAGHKGVVIYESESTGWLMFLWGTHKNSLIPYDVRTTTHPLTEKEEVEDRIIADKIEVHFLNLPIASALIAKVDTGAEMCSLHAENIQINRSEGTVSFVAPHLSKNTMTMDLADQQAVKTSGGDTKYRAVIKATLKIKGKILKDMLVNLNDRSEMRDPMLLGQNALQAGKFLIDPNIIKEADELLTTEFLTTLQHDVVAPQATLTPETTKKLYEALEEVGDISIGDLVKLLRSQALKNIDDISY</sequence>
<comment type="caution">
    <text evidence="2">The sequence shown here is derived from an EMBL/GenBank/DDBJ whole genome shotgun (WGS) entry which is preliminary data.</text>
</comment>
<dbReference type="EMBL" id="LAZR01015781">
    <property type="protein sequence ID" value="KKM07397.1"/>
    <property type="molecule type" value="Genomic_DNA"/>
</dbReference>
<organism evidence="2">
    <name type="scientific">marine sediment metagenome</name>
    <dbReference type="NCBI Taxonomy" id="412755"/>
    <lineage>
        <taxon>unclassified sequences</taxon>
        <taxon>metagenomes</taxon>
        <taxon>ecological metagenomes</taxon>
    </lineage>
</organism>
<proteinExistence type="predicted"/>
<dbReference type="AlphaFoldDB" id="A0A0F9HWC5"/>
<dbReference type="InterPro" id="IPR008503">
    <property type="entry name" value="Asp_endopeptidase"/>
</dbReference>
<feature type="domain" description="Retropepsin-like aspartic endopeptidase" evidence="1">
    <location>
        <begin position="103"/>
        <end position="222"/>
    </location>
</feature>
<name>A0A0F9HWC5_9ZZZZ</name>
<gene>
    <name evidence="2" type="ORF">LCGC14_1734340</name>
</gene>